<dbReference type="InterPro" id="IPR000008">
    <property type="entry name" value="C2_dom"/>
</dbReference>
<protein>
    <recommendedName>
        <fullName evidence="18">Phosphatidylinositol-4-phosphate 3-kinase</fullName>
    </recommendedName>
</protein>
<dbReference type="GO" id="GO:0005524">
    <property type="term" value="F:ATP binding"/>
    <property type="evidence" value="ECO:0007669"/>
    <property type="project" value="UniProtKB-KW"/>
</dbReference>
<evidence type="ECO:0000259" key="12">
    <source>
        <dbReference type="PROSITE" id="PS50290"/>
    </source>
</evidence>
<dbReference type="InterPro" id="IPR015433">
    <property type="entry name" value="PI3/4_kinase"/>
</dbReference>
<dbReference type="PROSITE" id="PS51545">
    <property type="entry name" value="PIK_HELICAL"/>
    <property type="match status" value="1"/>
</dbReference>
<sequence>MIPSNSISPDSKHNGHSLIFPLNSPSPPNVPPRAFTPKLQADSTSLGPVHFIYPNIFHSMNQVASNQGASTSAKQDEIKQDLIDWTPAEEMSMLDIFDPLKSTKQSTLRSCESDEIISNTSSVAISNIDTLVAPVTPVISIAQPYPIKLKLKLATCLELKPLSRIVQQLLNEPQAQQTAPDGIFYCKHVERLTSQYVKQSQSSVTLYICTHSLNEPKCLTEISLQSTVAQILNKLLEIFEFDYDQSILKLRSCDEYLHHDDVLCNIEYVYNCIYSMEKIQFVLVEKPCSRLRKKQTDISFEQFCLNEREKCFQTKQTRLLQSAKTSNKLKQLMSLDVTRSSPLSNTRWREEFRENVDRTLRQIEQCFNRLVNPDSSKLLIDEQIRLIEELISCSKTIQSTCLDIKSTSVFERQLMLKFYATQLKDQSQNQNEQVSTSKIPQNLTRLLYDLLLSIMKYVQTYCQAFFIPYEVEIYDDENKSIDIQTLKTRSTTITTDPRPIIESSELCNILIGSLFYVPSNINTIRIVVRLCYGNQTKAKQMTGLMSFVRSIYPEGSSQVSFNEQLVFNDIHLRELQREALLLFEIYASFVDEADSSVTSLVSEVFDGISMRLVGWCSQALFDHEHNIIGGEHYLGIIDAATTARTGFYSLRNILDHNCPILTISLPNQPFYLPKIQARKDMFATEKFRDMSLDEQKYLNQLINLHNLLLTDHSVMITNESSMNIWTQQIPANMLDKDCELSSERYFLWSHRHYLIDKPRSLSTLLKSRLVWDYSSLIDIYGLINEIDQRRNLDETELFELLLPAFPDMHVRSFAYQSLISRLKPHELIIYLPQILQIIKFDYNYSSPMLKYLLEQSMNDYRIAHKLYWHLRQLLLTETVHFIRYYYLYMALLYIIEDYFRTELETQYDLCINLRKIGLELKSSELDREYLIEQLKILNNEFFQSNQRSCRLPCQFSFITNNIDIKSCTIFSSLTCPVQLVFDPIDLSSKKFSAIYKIGDDLRQDQIILQLLTCMDKIWQSNDIDCRLSLFNVTPTQESCGFIEMISYSETLLEIEKPLGTWKGSFGESALYNWLRLHNTNENDFRMAVENLTYSCAGYCVATYILGIGDRHNENIMVKKSGHLFHIDFAKCLGVRQKFGWFNRDRAPFIFTKQMLYAMSNRGTSSFAMHRFVDLCCDAFCILRQNSSLILMLLSHLCSSNVANLNYDAVRFVYDRLAPSLNYAESTKRFTDLIVDSLDSTWTKWNGLIHKIARPSSANGSGGLIPGDALLSFVPKTFTMATDGKILFAQAIDYEKEITRPKPYLYTIDYEKEITRPKPYLYKIKVVRENTMYHYRTYKEFVELYEGLNKQFPMTDLELKPSNETEDSVIIQKRIKHINDFLGALFRLASNITESDLVCTFFHAIQRDQQINDAREKVNDELSPRSPNVSPTNNQSTVRLQLLYDTGKLFVMIRYANNLPLTNGNEPKPYSKCYLLPDESKLTKQKGKPSNSRNPIFNDAFTYEMDLAEIQKRILRVGVWNHVLNVGNHVLGTVDILLSEIDWSQKHVSDYTIRTCDT</sequence>
<dbReference type="InterPro" id="IPR029071">
    <property type="entry name" value="Ubiquitin-like_domsf"/>
</dbReference>
<feature type="region of interest" description="Disordered" evidence="9">
    <location>
        <begin position="1"/>
        <end position="39"/>
    </location>
</feature>
<dbReference type="PROSITE" id="PS50290">
    <property type="entry name" value="PI3_4_KINASE_3"/>
    <property type="match status" value="1"/>
</dbReference>
<evidence type="ECO:0000259" key="10">
    <source>
        <dbReference type="PROSITE" id="PS50004"/>
    </source>
</evidence>
<comment type="catalytic activity">
    <reaction evidence="6">
        <text>a 1,2-diacyl-sn-glycero-3-phospho-(1D-myo-inositol) + ATP = a 1,2-diacyl-sn-glycero-3-phospho-(1D-myo-inositol-3-phosphate) + ADP + H(+)</text>
        <dbReference type="Rhea" id="RHEA:12709"/>
        <dbReference type="ChEBI" id="CHEBI:15378"/>
        <dbReference type="ChEBI" id="CHEBI:30616"/>
        <dbReference type="ChEBI" id="CHEBI:57880"/>
        <dbReference type="ChEBI" id="CHEBI:58088"/>
        <dbReference type="ChEBI" id="CHEBI:456216"/>
        <dbReference type="EC" id="2.7.1.137"/>
    </reaction>
    <physiologicalReaction direction="left-to-right" evidence="6">
        <dbReference type="Rhea" id="RHEA:12710"/>
    </physiologicalReaction>
</comment>
<evidence type="ECO:0000256" key="7">
    <source>
        <dbReference type="ARBA" id="ARBA00029297"/>
    </source>
</evidence>
<dbReference type="InterPro" id="IPR035892">
    <property type="entry name" value="C2_domain_sf"/>
</dbReference>
<dbReference type="SUPFAM" id="SSF49562">
    <property type="entry name" value="C2 domain (Calcium/lipid-binding domain, CaLB)"/>
    <property type="match status" value="2"/>
</dbReference>
<dbReference type="GO" id="GO:0005942">
    <property type="term" value="C:phosphatidylinositol 3-kinase complex"/>
    <property type="evidence" value="ECO:0007669"/>
    <property type="project" value="TreeGrafter"/>
</dbReference>
<dbReference type="Gene3D" id="3.10.20.770">
    <property type="match status" value="1"/>
</dbReference>
<accession>A0A814ITZ1</accession>
<evidence type="ECO:0000259" key="11">
    <source>
        <dbReference type="PROSITE" id="PS50195"/>
    </source>
</evidence>
<keyword evidence="4" id="KW-0067">ATP-binding</keyword>
<dbReference type="Gene3D" id="3.30.1520.10">
    <property type="entry name" value="Phox-like domain"/>
    <property type="match status" value="1"/>
</dbReference>
<dbReference type="GO" id="GO:0048015">
    <property type="term" value="P:phosphatidylinositol-mediated signaling"/>
    <property type="evidence" value="ECO:0007669"/>
    <property type="project" value="TreeGrafter"/>
</dbReference>
<feature type="domain" description="C2" evidence="10">
    <location>
        <begin position="1422"/>
        <end position="1550"/>
    </location>
</feature>
<dbReference type="PROSITE" id="PS50195">
    <property type="entry name" value="PX"/>
    <property type="match status" value="1"/>
</dbReference>
<evidence type="ECO:0000256" key="6">
    <source>
        <dbReference type="ARBA" id="ARBA00023985"/>
    </source>
</evidence>
<dbReference type="SUPFAM" id="SSF64268">
    <property type="entry name" value="PX domain"/>
    <property type="match status" value="1"/>
</dbReference>
<dbReference type="EMBL" id="CAJNOV010000598">
    <property type="protein sequence ID" value="CAF1028927.1"/>
    <property type="molecule type" value="Genomic_DNA"/>
</dbReference>
<dbReference type="InterPro" id="IPR002420">
    <property type="entry name" value="PI3K-type_C2_dom"/>
</dbReference>
<dbReference type="InterPro" id="IPR000403">
    <property type="entry name" value="PI3/4_kinase_cat_dom"/>
</dbReference>
<dbReference type="InterPro" id="IPR042236">
    <property type="entry name" value="PI3K_accessory_sf"/>
</dbReference>
<comment type="caution">
    <text evidence="16">The sequence shown here is derived from an EMBL/GenBank/DDBJ whole genome shotgun (WGS) entry which is preliminary data.</text>
</comment>
<dbReference type="InterPro" id="IPR011009">
    <property type="entry name" value="Kinase-like_dom_sf"/>
</dbReference>
<evidence type="ECO:0000256" key="5">
    <source>
        <dbReference type="ARBA" id="ARBA00023098"/>
    </source>
</evidence>
<dbReference type="InterPro" id="IPR036871">
    <property type="entry name" value="PX_dom_sf"/>
</dbReference>
<evidence type="ECO:0008006" key="18">
    <source>
        <dbReference type="Google" id="ProtNLM"/>
    </source>
</evidence>
<dbReference type="SMART" id="SM00146">
    <property type="entry name" value="PI3Kc"/>
    <property type="match status" value="1"/>
</dbReference>
<dbReference type="GO" id="GO:0005886">
    <property type="term" value="C:plasma membrane"/>
    <property type="evidence" value="ECO:0007669"/>
    <property type="project" value="TreeGrafter"/>
</dbReference>
<dbReference type="GO" id="GO:0035005">
    <property type="term" value="F:1-phosphatidylinositol-4-phosphate 3-kinase activity"/>
    <property type="evidence" value="ECO:0007669"/>
    <property type="project" value="UniProtKB-EC"/>
</dbReference>
<comment type="catalytic activity">
    <reaction evidence="7">
        <text>a 1,2-diacyl-sn-glycero-3-phospho-(1D-myo-inositol 4-phosphate) + ATP = a 1,2-diacyl-sn-glycero-3-phospho-(1D-myo-inositol-3,4-bisphosphate) + ADP + H(+)</text>
        <dbReference type="Rhea" id="RHEA:18373"/>
        <dbReference type="ChEBI" id="CHEBI:15378"/>
        <dbReference type="ChEBI" id="CHEBI:30616"/>
        <dbReference type="ChEBI" id="CHEBI:57658"/>
        <dbReference type="ChEBI" id="CHEBI:58178"/>
        <dbReference type="ChEBI" id="CHEBI:456216"/>
        <dbReference type="EC" id="2.7.1.154"/>
    </reaction>
    <physiologicalReaction direction="left-to-right" evidence="7">
        <dbReference type="Rhea" id="RHEA:18374"/>
    </physiologicalReaction>
</comment>
<evidence type="ECO:0000313" key="16">
    <source>
        <dbReference type="EMBL" id="CAF1028927.1"/>
    </source>
</evidence>
<dbReference type="GO" id="GO:0035091">
    <property type="term" value="F:phosphatidylinositol binding"/>
    <property type="evidence" value="ECO:0007669"/>
    <property type="project" value="InterPro"/>
</dbReference>
<evidence type="ECO:0000256" key="2">
    <source>
        <dbReference type="ARBA" id="ARBA00022741"/>
    </source>
</evidence>
<feature type="domain" description="PIK helical" evidence="13">
    <location>
        <begin position="715"/>
        <end position="894"/>
    </location>
</feature>
<feature type="domain" description="PI3K-RBD" evidence="14">
    <location>
        <begin position="199"/>
        <end position="285"/>
    </location>
</feature>
<dbReference type="Gene3D" id="1.25.40.70">
    <property type="entry name" value="Phosphatidylinositol 3-kinase, accessory domain (PIK)"/>
    <property type="match status" value="1"/>
</dbReference>
<evidence type="ECO:0000313" key="17">
    <source>
        <dbReference type="Proteomes" id="UP000663855"/>
    </source>
</evidence>
<keyword evidence="3" id="KW-0418">Kinase</keyword>
<evidence type="ECO:0000256" key="9">
    <source>
        <dbReference type="SAM" id="MobiDB-lite"/>
    </source>
</evidence>
<evidence type="ECO:0000259" key="13">
    <source>
        <dbReference type="PROSITE" id="PS51545"/>
    </source>
</evidence>
<dbReference type="InterPro" id="IPR001683">
    <property type="entry name" value="PX_dom"/>
</dbReference>
<feature type="domain" description="PI3K/PI4K catalytic" evidence="12">
    <location>
        <begin position="963"/>
        <end position="1241"/>
    </location>
</feature>
<organism evidence="16 17">
    <name type="scientific">Rotaria magnacalcarata</name>
    <dbReference type="NCBI Taxonomy" id="392030"/>
    <lineage>
        <taxon>Eukaryota</taxon>
        <taxon>Metazoa</taxon>
        <taxon>Spiralia</taxon>
        <taxon>Gnathifera</taxon>
        <taxon>Rotifera</taxon>
        <taxon>Eurotatoria</taxon>
        <taxon>Bdelloidea</taxon>
        <taxon>Philodinida</taxon>
        <taxon>Philodinidae</taxon>
        <taxon>Rotaria</taxon>
    </lineage>
</organism>
<reference evidence="16" key="1">
    <citation type="submission" date="2021-02" db="EMBL/GenBank/DDBJ databases">
        <authorList>
            <person name="Nowell W R."/>
        </authorList>
    </citation>
    <scope>NUCLEOTIDE SEQUENCE</scope>
</reference>
<dbReference type="SMART" id="SM00145">
    <property type="entry name" value="PI3Ka"/>
    <property type="match status" value="1"/>
</dbReference>
<dbReference type="InterPro" id="IPR036940">
    <property type="entry name" value="PI3/4_kinase_cat_sf"/>
</dbReference>
<dbReference type="Pfam" id="PF00787">
    <property type="entry name" value="PX"/>
    <property type="match status" value="1"/>
</dbReference>
<feature type="domain" description="PX" evidence="11">
    <location>
        <begin position="1299"/>
        <end position="1408"/>
    </location>
</feature>
<dbReference type="PROSITE" id="PS51547">
    <property type="entry name" value="C2_PI3K"/>
    <property type="match status" value="1"/>
</dbReference>
<dbReference type="GO" id="GO:0005737">
    <property type="term" value="C:cytoplasm"/>
    <property type="evidence" value="ECO:0007669"/>
    <property type="project" value="TreeGrafter"/>
</dbReference>
<dbReference type="GO" id="GO:0016303">
    <property type="term" value="F:1-phosphatidylinositol-3-kinase activity"/>
    <property type="evidence" value="ECO:0007669"/>
    <property type="project" value="UniProtKB-EC"/>
</dbReference>
<dbReference type="Gene3D" id="1.10.1070.11">
    <property type="entry name" value="Phosphatidylinositol 3-/4-kinase, catalytic domain"/>
    <property type="match status" value="1"/>
</dbReference>
<dbReference type="Proteomes" id="UP000663855">
    <property type="component" value="Unassembled WGS sequence"/>
</dbReference>
<dbReference type="PANTHER" id="PTHR10048">
    <property type="entry name" value="PHOSPHATIDYLINOSITOL KINASE"/>
    <property type="match status" value="1"/>
</dbReference>
<dbReference type="InterPro" id="IPR001263">
    <property type="entry name" value="PI3K_accessory_dom"/>
</dbReference>
<keyword evidence="5" id="KW-0443">Lipid metabolism</keyword>
<dbReference type="InterPro" id="IPR000341">
    <property type="entry name" value="PI3K_Ras-bd_dom"/>
</dbReference>
<dbReference type="SMART" id="SM00239">
    <property type="entry name" value="C2"/>
    <property type="match status" value="1"/>
</dbReference>
<keyword evidence="2" id="KW-0547">Nucleotide-binding</keyword>
<dbReference type="SMART" id="SM00312">
    <property type="entry name" value="PX"/>
    <property type="match status" value="1"/>
</dbReference>
<gene>
    <name evidence="16" type="ORF">CJN711_LOCUS3698</name>
</gene>
<dbReference type="Pfam" id="PF00454">
    <property type="entry name" value="PI3_PI4_kinase"/>
    <property type="match status" value="1"/>
</dbReference>
<dbReference type="PROSITE" id="PS51546">
    <property type="entry name" value="PI3K_RBD"/>
    <property type="match status" value="1"/>
</dbReference>
<dbReference type="Pfam" id="PF00168">
    <property type="entry name" value="C2"/>
    <property type="match status" value="1"/>
</dbReference>
<dbReference type="PROSITE" id="PS00916">
    <property type="entry name" value="PI3_4_KINASE_2"/>
    <property type="match status" value="1"/>
</dbReference>
<dbReference type="SUPFAM" id="SSF56112">
    <property type="entry name" value="Protein kinase-like (PK-like)"/>
    <property type="match status" value="1"/>
</dbReference>
<proteinExistence type="inferred from homology"/>
<feature type="domain" description="C2 PI3K-type" evidence="15">
    <location>
        <begin position="495"/>
        <end position="686"/>
    </location>
</feature>
<dbReference type="SUPFAM" id="SSF54236">
    <property type="entry name" value="Ubiquitin-like"/>
    <property type="match status" value="1"/>
</dbReference>
<evidence type="ECO:0000256" key="1">
    <source>
        <dbReference type="ARBA" id="ARBA00022679"/>
    </source>
</evidence>
<name>A0A814ITZ1_9BILA</name>
<evidence type="ECO:0000259" key="14">
    <source>
        <dbReference type="PROSITE" id="PS51546"/>
    </source>
</evidence>
<dbReference type="Pfam" id="PF00794">
    <property type="entry name" value="PI3K_rbd"/>
    <property type="match status" value="1"/>
</dbReference>
<dbReference type="Pfam" id="PF00613">
    <property type="entry name" value="PI3Ka"/>
    <property type="match status" value="1"/>
</dbReference>
<dbReference type="GO" id="GO:0043491">
    <property type="term" value="P:phosphatidylinositol 3-kinase/protein kinase B signal transduction"/>
    <property type="evidence" value="ECO:0007669"/>
    <property type="project" value="TreeGrafter"/>
</dbReference>
<dbReference type="PROSITE" id="PS50004">
    <property type="entry name" value="C2"/>
    <property type="match status" value="1"/>
</dbReference>
<keyword evidence="1" id="KW-0808">Transferase</keyword>
<dbReference type="PANTHER" id="PTHR10048:SF14">
    <property type="entry name" value="LD28067P"/>
    <property type="match status" value="1"/>
</dbReference>
<evidence type="ECO:0000256" key="3">
    <source>
        <dbReference type="ARBA" id="ARBA00022777"/>
    </source>
</evidence>
<dbReference type="InterPro" id="IPR018936">
    <property type="entry name" value="PI3/4_kinase_CS"/>
</dbReference>
<evidence type="ECO:0000256" key="4">
    <source>
        <dbReference type="ARBA" id="ARBA00022840"/>
    </source>
</evidence>
<dbReference type="Gene3D" id="3.30.1010.10">
    <property type="entry name" value="Phosphatidylinositol 3-kinase Catalytic Subunit, Chain A, domain 4"/>
    <property type="match status" value="1"/>
</dbReference>
<dbReference type="SUPFAM" id="SSF48371">
    <property type="entry name" value="ARM repeat"/>
    <property type="match status" value="1"/>
</dbReference>
<comment type="similarity">
    <text evidence="8">Belongs to the PI3/PI4-kinase family.</text>
</comment>
<evidence type="ECO:0000259" key="15">
    <source>
        <dbReference type="PROSITE" id="PS51547"/>
    </source>
</evidence>
<evidence type="ECO:0000256" key="8">
    <source>
        <dbReference type="PROSITE-ProRule" id="PRU00880"/>
    </source>
</evidence>
<dbReference type="GO" id="GO:0016477">
    <property type="term" value="P:cell migration"/>
    <property type="evidence" value="ECO:0007669"/>
    <property type="project" value="TreeGrafter"/>
</dbReference>
<dbReference type="InterPro" id="IPR016024">
    <property type="entry name" value="ARM-type_fold"/>
</dbReference>
<dbReference type="Gene3D" id="2.60.40.150">
    <property type="entry name" value="C2 domain"/>
    <property type="match status" value="2"/>
</dbReference>